<keyword evidence="1" id="KW-1133">Transmembrane helix</keyword>
<feature type="transmembrane region" description="Helical" evidence="1">
    <location>
        <begin position="90"/>
        <end position="110"/>
    </location>
</feature>
<evidence type="ECO:0000256" key="1">
    <source>
        <dbReference type="SAM" id="Phobius"/>
    </source>
</evidence>
<feature type="transmembrane region" description="Helical" evidence="1">
    <location>
        <begin position="305"/>
        <end position="327"/>
    </location>
</feature>
<dbReference type="Pfam" id="PF12679">
    <property type="entry name" value="ABC2_membrane_2"/>
    <property type="match status" value="1"/>
</dbReference>
<sequence>MQFITVILKEEFKMNNSSSSSVRPFWVIVNKEISDTVRSWRFLIMLGLIVLTCMGSLYTALDDFSQAIKASAPEGTFFFLKLYTHTDGTLPSFIVFISFLGPLLGISMGFDSINSEQNNGTLSRILAQPIYRDFVLNAKFVAALIVLGILFFALSLLVLGFGLLFIGIPPTAEEFLRIVVFTVVSIIYVAFWLNLAILFSVKFRQAATSALAGISIWLFFSIFFGMIVNLIAKGLAPSVFVSENQVVAFQRFIQNIMRINPGQLFNDATTSLLMPTVRSLGPLTTEQMSGAIPSPLPLGQSLMLVWPQTTALIAGTIVFFAIAYTMFMRREVRSR</sequence>
<reference evidence="2 3" key="1">
    <citation type="submission" date="2016-11" db="EMBL/GenBank/DDBJ databases">
        <authorList>
            <person name="Jaros S."/>
            <person name="Januszkiewicz K."/>
            <person name="Wedrychowicz H."/>
        </authorList>
    </citation>
    <scope>NUCLEOTIDE SEQUENCE [LARGE SCALE GENOMIC DNA]</scope>
    <source>
        <strain evidence="2 3">DSM 26910</strain>
    </source>
</reference>
<gene>
    <name evidence="2" type="ORF">SAMN05444274_101197</name>
</gene>
<dbReference type="GO" id="GO:0005886">
    <property type="term" value="C:plasma membrane"/>
    <property type="evidence" value="ECO:0007669"/>
    <property type="project" value="UniProtKB-SubCell"/>
</dbReference>
<name>A0A1M4SYY3_9BACT</name>
<feature type="transmembrane region" description="Helical" evidence="1">
    <location>
        <begin position="178"/>
        <end position="199"/>
    </location>
</feature>
<dbReference type="AlphaFoldDB" id="A0A1M4SYY3"/>
<keyword evidence="3" id="KW-1185">Reference proteome</keyword>
<accession>A0A1M4SYY3</accession>
<dbReference type="STRING" id="1484053.SAMN05444274_101197"/>
<keyword evidence="1" id="KW-0812">Transmembrane</keyword>
<proteinExistence type="predicted"/>
<dbReference type="PANTHER" id="PTHR43471:SF14">
    <property type="entry name" value="ABC-2 TYPE TRANSPORT SYSTEM PERMEASE PROTEIN"/>
    <property type="match status" value="1"/>
</dbReference>
<dbReference type="Proteomes" id="UP000184164">
    <property type="component" value="Unassembled WGS sequence"/>
</dbReference>
<keyword evidence="1" id="KW-0472">Membrane</keyword>
<dbReference type="GO" id="GO:0140359">
    <property type="term" value="F:ABC-type transporter activity"/>
    <property type="evidence" value="ECO:0007669"/>
    <property type="project" value="InterPro"/>
</dbReference>
<feature type="transmembrane region" description="Helical" evidence="1">
    <location>
        <begin position="40"/>
        <end position="61"/>
    </location>
</feature>
<dbReference type="PANTHER" id="PTHR43471">
    <property type="entry name" value="ABC TRANSPORTER PERMEASE"/>
    <property type="match status" value="1"/>
</dbReference>
<feature type="transmembrane region" description="Helical" evidence="1">
    <location>
        <begin position="211"/>
        <end position="232"/>
    </location>
</feature>
<dbReference type="EMBL" id="FQUM01000001">
    <property type="protein sequence ID" value="SHE37395.1"/>
    <property type="molecule type" value="Genomic_DNA"/>
</dbReference>
<feature type="transmembrane region" description="Helical" evidence="1">
    <location>
        <begin position="140"/>
        <end position="166"/>
    </location>
</feature>
<evidence type="ECO:0000313" key="3">
    <source>
        <dbReference type="Proteomes" id="UP000184164"/>
    </source>
</evidence>
<organism evidence="2 3">
    <name type="scientific">Mariniphaga anaerophila</name>
    <dbReference type="NCBI Taxonomy" id="1484053"/>
    <lineage>
        <taxon>Bacteria</taxon>
        <taxon>Pseudomonadati</taxon>
        <taxon>Bacteroidota</taxon>
        <taxon>Bacteroidia</taxon>
        <taxon>Marinilabiliales</taxon>
        <taxon>Prolixibacteraceae</taxon>
        <taxon>Mariniphaga</taxon>
    </lineage>
</organism>
<evidence type="ECO:0000313" key="2">
    <source>
        <dbReference type="EMBL" id="SHE37395.1"/>
    </source>
</evidence>
<protein>
    <submittedName>
        <fullName evidence="2">ABC-2 type transport system permease protein</fullName>
    </submittedName>
</protein>